<accession>A0A2A3E2Q7</accession>
<proteinExistence type="predicted"/>
<reference evidence="1 2" key="1">
    <citation type="submission" date="2014-07" db="EMBL/GenBank/DDBJ databases">
        <title>Genomic and transcriptomic analysis on Apis cerana provide comprehensive insights into honey bee biology.</title>
        <authorList>
            <person name="Diao Q."/>
            <person name="Sun L."/>
            <person name="Zheng H."/>
            <person name="Zheng H."/>
            <person name="Xu S."/>
            <person name="Wang S."/>
            <person name="Zeng Z."/>
            <person name="Hu F."/>
            <person name="Su S."/>
            <person name="Wu J."/>
        </authorList>
    </citation>
    <scope>NUCLEOTIDE SEQUENCE [LARGE SCALE GENOMIC DNA]</scope>
    <source>
        <tissue evidence="1">Pupae without intestine</tissue>
    </source>
</reference>
<dbReference type="OrthoDB" id="7611408at2759"/>
<evidence type="ECO:0000313" key="2">
    <source>
        <dbReference type="Proteomes" id="UP000242457"/>
    </source>
</evidence>
<protein>
    <submittedName>
        <fullName evidence="1">Uncharacterized protein</fullName>
    </submittedName>
</protein>
<organism evidence="1 2">
    <name type="scientific">Apis cerana cerana</name>
    <name type="common">Oriental honeybee</name>
    <dbReference type="NCBI Taxonomy" id="94128"/>
    <lineage>
        <taxon>Eukaryota</taxon>
        <taxon>Metazoa</taxon>
        <taxon>Ecdysozoa</taxon>
        <taxon>Arthropoda</taxon>
        <taxon>Hexapoda</taxon>
        <taxon>Insecta</taxon>
        <taxon>Pterygota</taxon>
        <taxon>Neoptera</taxon>
        <taxon>Endopterygota</taxon>
        <taxon>Hymenoptera</taxon>
        <taxon>Apocrita</taxon>
        <taxon>Aculeata</taxon>
        <taxon>Apoidea</taxon>
        <taxon>Anthophila</taxon>
        <taxon>Apidae</taxon>
        <taxon>Apis</taxon>
    </lineage>
</organism>
<gene>
    <name evidence="1" type="ORF">APICC_01437</name>
</gene>
<dbReference type="Proteomes" id="UP000242457">
    <property type="component" value="Unassembled WGS sequence"/>
</dbReference>
<dbReference type="STRING" id="94128.A0A2A3E2Q7"/>
<evidence type="ECO:0000313" key="1">
    <source>
        <dbReference type="EMBL" id="PBC25978.1"/>
    </source>
</evidence>
<keyword evidence="2" id="KW-1185">Reference proteome</keyword>
<sequence length="723" mass="83712">MESNEISWKLVPNTIANRMIDFSLIHKLVPSRKIRQRNKAMNIAIKQFQSLKSYSQYIKMKTSILRNLSDDSETDDNVSFTEDDYSILYKSDLSLTDYIMQKSNKNKKYTYESEFETNKNNIVSNLKTKKKCIEKRKRKSSETINLGWQKVVKKRIKDSSFKTKKTNGNDFISSNVTSSLTNAKSLKNSNTQDNFKIDTNCSKESILNPSNKISINNEVYTAEKTENKCSRVPDSNKIKHDIIVVKHETINKNNELEVSNLMMNNIDEKFDSNENYSYKLLDDSNTETVKEIKKEMSLSDHINENQNPNDSYINKNILLIQNNCNQSKKNLIRKELKDQLLIVGSTYQPKDSGIEEDSEEEISDHKKKHYKNVKNTIQNTEQNLSTISPQSTINYKNNLIDCDNNSERHTLNKSDTKDIILHADKNINEIKYKEKYKVQPKVTHTEIVNKKYKIICDTSVFDNHNEPEELDFHDENYEIQDTQQIMEDSISPTNEKRLQQLRRLNLTEDSNSSLSDNDGTCCNVENMRNKLFKRSKESINTLNSEDEDINSKHEISMKFDEKLQNNDKYIQHKSNLLNNALNHNFNKKQNAKKLNKKNLKIKCTVQSENAQSSICGRPCNLQELIKKEDLILETTIPSFTFKDIEEDDVFIIDIPSTVVESELIGNKIVLTDKKLKLGKKKYKVECKSIDNTSLVFASGKVHKPYKIVNIKPMTRAVAGEKIT</sequence>
<name>A0A2A3E2Q7_APICC</name>
<dbReference type="EMBL" id="KZ288422">
    <property type="protein sequence ID" value="PBC25978.1"/>
    <property type="molecule type" value="Genomic_DNA"/>
</dbReference>
<dbReference type="AlphaFoldDB" id="A0A2A3E2Q7"/>